<keyword evidence="4" id="KW-1185">Reference proteome</keyword>
<reference evidence="3" key="2">
    <citation type="submission" date="2025-08" db="UniProtKB">
        <authorList>
            <consortium name="Ensembl"/>
        </authorList>
    </citation>
    <scope>IDENTIFICATION</scope>
</reference>
<dbReference type="Ensembl" id="ENSCSAVT00000019346.1">
    <property type="protein sequence ID" value="ENSCSAVP00000019139.1"/>
    <property type="gene ID" value="ENSCSAVG00000011240.1"/>
</dbReference>
<feature type="transmembrane region" description="Helical" evidence="1">
    <location>
        <begin position="153"/>
        <end position="171"/>
    </location>
</feature>
<dbReference type="Proteomes" id="UP000007875">
    <property type="component" value="Unassembled WGS sequence"/>
</dbReference>
<proteinExistence type="predicted"/>
<dbReference type="AlphaFoldDB" id="H2ZNH3"/>
<dbReference type="InterPro" id="IPR011992">
    <property type="entry name" value="EF-hand-dom_pair"/>
</dbReference>
<dbReference type="InParanoid" id="H2ZNH3"/>
<evidence type="ECO:0000259" key="2">
    <source>
        <dbReference type="PROSITE" id="PS50222"/>
    </source>
</evidence>
<dbReference type="GO" id="GO:0005509">
    <property type="term" value="F:calcium ion binding"/>
    <property type="evidence" value="ECO:0007669"/>
    <property type="project" value="InterPro"/>
</dbReference>
<dbReference type="Pfam" id="PF13405">
    <property type="entry name" value="EF-hand_6"/>
    <property type="match status" value="1"/>
</dbReference>
<reference evidence="3" key="3">
    <citation type="submission" date="2025-09" db="UniProtKB">
        <authorList>
            <consortium name="Ensembl"/>
        </authorList>
    </citation>
    <scope>IDENTIFICATION</scope>
</reference>
<evidence type="ECO:0000313" key="4">
    <source>
        <dbReference type="Proteomes" id="UP000007875"/>
    </source>
</evidence>
<keyword evidence="1" id="KW-0472">Membrane</keyword>
<evidence type="ECO:0000256" key="1">
    <source>
        <dbReference type="SAM" id="Phobius"/>
    </source>
</evidence>
<evidence type="ECO:0000313" key="3">
    <source>
        <dbReference type="Ensembl" id="ENSCSAVP00000019139.1"/>
    </source>
</evidence>
<accession>H2ZNH3</accession>
<dbReference type="SUPFAM" id="SSF47473">
    <property type="entry name" value="EF-hand"/>
    <property type="match status" value="1"/>
</dbReference>
<organism evidence="3 4">
    <name type="scientific">Ciona savignyi</name>
    <name type="common">Pacific transparent sea squirt</name>
    <dbReference type="NCBI Taxonomy" id="51511"/>
    <lineage>
        <taxon>Eukaryota</taxon>
        <taxon>Metazoa</taxon>
        <taxon>Chordata</taxon>
        <taxon>Tunicata</taxon>
        <taxon>Ascidiacea</taxon>
        <taxon>Phlebobranchia</taxon>
        <taxon>Cionidae</taxon>
        <taxon>Ciona</taxon>
    </lineage>
</organism>
<dbReference type="InterPro" id="IPR002048">
    <property type="entry name" value="EF_hand_dom"/>
</dbReference>
<keyword evidence="1" id="KW-1133">Transmembrane helix</keyword>
<keyword evidence="1" id="KW-0812">Transmembrane</keyword>
<dbReference type="HOGENOM" id="CLU_1506701_0_0_1"/>
<protein>
    <recommendedName>
        <fullName evidence="2">EF-hand domain-containing protein</fullName>
    </recommendedName>
</protein>
<sequence length="179" mass="20974">MHLLFNVFDLNKTGYLTLQQFKDMFRCMVDTFSSIADQAAVEEVLNKIVPLQLDQEDGQLNFAEFKNLLCQLELDKIVLPFNAPEKKSKSPLKRKVSKHDRVQQARKLYENKTPLNSLTEQNENTSEARAVVLEVSSRLRSVRRWFECYARHVFWVSFYCWITLGVFLWSFNAVNSKKS</sequence>
<name>H2ZNH3_CIOSA</name>
<reference evidence="4" key="1">
    <citation type="submission" date="2003-08" db="EMBL/GenBank/DDBJ databases">
        <authorList>
            <person name="Birren B."/>
            <person name="Nusbaum C."/>
            <person name="Abebe A."/>
            <person name="Abouelleil A."/>
            <person name="Adekoya E."/>
            <person name="Ait-zahra M."/>
            <person name="Allen N."/>
            <person name="Allen T."/>
            <person name="An P."/>
            <person name="Anderson M."/>
            <person name="Anderson S."/>
            <person name="Arachchi H."/>
            <person name="Armbruster J."/>
            <person name="Bachantsang P."/>
            <person name="Baldwin J."/>
            <person name="Barry A."/>
            <person name="Bayul T."/>
            <person name="Blitshsteyn B."/>
            <person name="Bloom T."/>
            <person name="Blye J."/>
            <person name="Boguslavskiy L."/>
            <person name="Borowsky M."/>
            <person name="Boukhgalter B."/>
            <person name="Brunache A."/>
            <person name="Butler J."/>
            <person name="Calixte N."/>
            <person name="Calvo S."/>
            <person name="Camarata J."/>
            <person name="Campo K."/>
            <person name="Chang J."/>
            <person name="Cheshatsang Y."/>
            <person name="Citroen M."/>
            <person name="Collymore A."/>
            <person name="Considine T."/>
            <person name="Cook A."/>
            <person name="Cooke P."/>
            <person name="Corum B."/>
            <person name="Cuomo C."/>
            <person name="David R."/>
            <person name="Dawoe T."/>
            <person name="Degray S."/>
            <person name="Dodge S."/>
            <person name="Dooley K."/>
            <person name="Dorje P."/>
            <person name="Dorjee K."/>
            <person name="Dorris L."/>
            <person name="Duffey N."/>
            <person name="Dupes A."/>
            <person name="Elkins T."/>
            <person name="Engels R."/>
            <person name="Erickson J."/>
            <person name="Farina A."/>
            <person name="Faro S."/>
            <person name="Ferreira P."/>
            <person name="Fischer H."/>
            <person name="Fitzgerald M."/>
            <person name="Foley K."/>
            <person name="Gage D."/>
            <person name="Galagan J."/>
            <person name="Gearin G."/>
            <person name="Gnerre S."/>
            <person name="Gnirke A."/>
            <person name="Goyette A."/>
            <person name="Graham J."/>
            <person name="Grandbois E."/>
            <person name="Gyaltsen K."/>
            <person name="Hafez N."/>
            <person name="Hagopian D."/>
            <person name="Hagos B."/>
            <person name="Hall J."/>
            <person name="Hatcher B."/>
            <person name="Heller A."/>
            <person name="Higgins H."/>
            <person name="Honan T."/>
            <person name="Horn A."/>
            <person name="Houde N."/>
            <person name="Hughes L."/>
            <person name="Hulme W."/>
            <person name="Husby E."/>
            <person name="Iliev I."/>
            <person name="Jaffe D."/>
            <person name="Jones C."/>
            <person name="Kamal M."/>
            <person name="Kamat A."/>
            <person name="Kamvysselis M."/>
            <person name="Karlsson E."/>
            <person name="Kells C."/>
            <person name="Kieu A."/>
            <person name="Kisner P."/>
            <person name="Kodira C."/>
            <person name="Kulbokas E."/>
            <person name="Labutti K."/>
            <person name="Lama D."/>
            <person name="Landers T."/>
            <person name="Leger J."/>
            <person name="Levine S."/>
            <person name="Lewis D."/>
            <person name="Lewis T."/>
            <person name="Lindblad-toh K."/>
            <person name="Liu X."/>
            <person name="Lokyitsang T."/>
            <person name="Lokyitsang Y."/>
            <person name="Lucien O."/>
            <person name="Lui A."/>
            <person name="Ma L.J."/>
            <person name="Mabbitt R."/>
            <person name="Macdonald J."/>
            <person name="Maclean C."/>
            <person name="Major J."/>
            <person name="Manning J."/>
            <person name="Marabella R."/>
            <person name="Maru K."/>
            <person name="Matthews C."/>
            <person name="Mauceli E."/>
            <person name="Mccarthy M."/>
            <person name="Mcdonough S."/>
            <person name="Mcghee T."/>
            <person name="Meldrim J."/>
            <person name="Meneus L."/>
            <person name="Mesirov J."/>
            <person name="Mihalev A."/>
            <person name="Mihova T."/>
            <person name="Mikkelsen T."/>
            <person name="Mlenga V."/>
            <person name="Moru K."/>
            <person name="Mozes J."/>
            <person name="Mulrain L."/>
            <person name="Munson G."/>
            <person name="Naylor J."/>
            <person name="Newes C."/>
            <person name="Nguyen C."/>
            <person name="Nguyen N."/>
            <person name="Nguyen T."/>
            <person name="Nicol R."/>
            <person name="Nielsen C."/>
            <person name="Nizzari M."/>
            <person name="Norbu C."/>
            <person name="Norbu N."/>
            <person name="O'donnell P."/>
            <person name="Okoawo O."/>
            <person name="O'leary S."/>
            <person name="Omotosho B."/>
            <person name="O'neill K."/>
            <person name="Osman S."/>
            <person name="Parker S."/>
            <person name="Perrin D."/>
            <person name="Phunkhang P."/>
            <person name="Piqani B."/>
            <person name="Purcell S."/>
            <person name="Rachupka T."/>
            <person name="Ramasamy U."/>
            <person name="Rameau R."/>
            <person name="Ray V."/>
            <person name="Raymond C."/>
            <person name="Retta R."/>
            <person name="Richardson S."/>
            <person name="Rise C."/>
            <person name="Rodriguez J."/>
            <person name="Rogers J."/>
            <person name="Rogov P."/>
            <person name="Rutman M."/>
            <person name="Schupbach R."/>
            <person name="Seaman C."/>
            <person name="Settipalli S."/>
            <person name="Sharpe T."/>
            <person name="Sheridan J."/>
            <person name="Sherpa N."/>
            <person name="Shi J."/>
            <person name="Smirnov S."/>
            <person name="Smith C."/>
            <person name="Sougnez C."/>
            <person name="Spencer B."/>
            <person name="Stalker J."/>
            <person name="Stange-thomann N."/>
            <person name="Stavropoulos S."/>
            <person name="Stetson K."/>
            <person name="Stone C."/>
            <person name="Stone S."/>
            <person name="Stubbs M."/>
            <person name="Talamas J."/>
            <person name="Tchuinga P."/>
            <person name="Tenzing P."/>
            <person name="Tesfaye S."/>
            <person name="Theodore J."/>
            <person name="Thoulutsang Y."/>
            <person name="Topham K."/>
            <person name="Towey S."/>
            <person name="Tsamla T."/>
            <person name="Tsomo N."/>
            <person name="Vallee D."/>
            <person name="Vassiliev H."/>
            <person name="Venkataraman V."/>
            <person name="Vinson J."/>
            <person name="Vo A."/>
            <person name="Wade C."/>
            <person name="Wang S."/>
            <person name="Wangchuk T."/>
            <person name="Wangdi T."/>
            <person name="Whittaker C."/>
            <person name="Wilkinson J."/>
            <person name="Wu Y."/>
            <person name="Wyman D."/>
            <person name="Yadav S."/>
            <person name="Yang S."/>
            <person name="Yang X."/>
            <person name="Yeager S."/>
            <person name="Yee E."/>
            <person name="Young G."/>
            <person name="Zainoun J."/>
            <person name="Zembeck L."/>
            <person name="Zimmer A."/>
            <person name="Zody M."/>
            <person name="Lander E."/>
        </authorList>
    </citation>
    <scope>NUCLEOTIDE SEQUENCE [LARGE SCALE GENOMIC DNA]</scope>
</reference>
<dbReference type="PROSITE" id="PS50222">
    <property type="entry name" value="EF_HAND_2"/>
    <property type="match status" value="1"/>
</dbReference>
<dbReference type="Gene3D" id="1.10.238.10">
    <property type="entry name" value="EF-hand"/>
    <property type="match status" value="1"/>
</dbReference>
<feature type="domain" description="EF-hand" evidence="2">
    <location>
        <begin position="1"/>
        <end position="31"/>
    </location>
</feature>